<reference evidence="1" key="1">
    <citation type="journal article" date="2020" name="bioRxiv">
        <title>Chromosome-level reference genome of the European wasp spider Argiope bruennichi: a resource for studies on range expansion and evolutionary adaptation.</title>
        <authorList>
            <person name="Sheffer M.M."/>
            <person name="Hoppe A."/>
            <person name="Krehenwinkel H."/>
            <person name="Uhl G."/>
            <person name="Kuss A.W."/>
            <person name="Jensen L."/>
            <person name="Jensen C."/>
            <person name="Gillespie R.G."/>
            <person name="Hoff K.J."/>
            <person name="Prost S."/>
        </authorList>
    </citation>
    <scope>NUCLEOTIDE SEQUENCE</scope>
</reference>
<keyword evidence="2" id="KW-1185">Reference proteome</keyword>
<name>A0A8T0FYG4_ARGBR</name>
<sequence>MFKKGIFVKSTTDWFTLHPRETEVLYPNSEPGIVFSIHSPFEAVNPFENGIFLKPGHLYHISVQMMKEELLPYPYNTDCINYTDLWLNANRTGPRSQEVRSISK</sequence>
<reference evidence="1" key="2">
    <citation type="submission" date="2020-06" db="EMBL/GenBank/DDBJ databases">
        <authorList>
            <person name="Sheffer M."/>
        </authorList>
    </citation>
    <scope>NUCLEOTIDE SEQUENCE</scope>
</reference>
<accession>A0A8T0FYG4</accession>
<proteinExistence type="predicted"/>
<protein>
    <submittedName>
        <fullName evidence="1">Uncharacterized protein</fullName>
    </submittedName>
</protein>
<dbReference type="Proteomes" id="UP000807504">
    <property type="component" value="Unassembled WGS sequence"/>
</dbReference>
<organism evidence="1 2">
    <name type="scientific">Argiope bruennichi</name>
    <name type="common">Wasp spider</name>
    <name type="synonym">Aranea bruennichi</name>
    <dbReference type="NCBI Taxonomy" id="94029"/>
    <lineage>
        <taxon>Eukaryota</taxon>
        <taxon>Metazoa</taxon>
        <taxon>Ecdysozoa</taxon>
        <taxon>Arthropoda</taxon>
        <taxon>Chelicerata</taxon>
        <taxon>Arachnida</taxon>
        <taxon>Araneae</taxon>
        <taxon>Araneomorphae</taxon>
        <taxon>Entelegynae</taxon>
        <taxon>Araneoidea</taxon>
        <taxon>Araneidae</taxon>
        <taxon>Argiope</taxon>
    </lineage>
</organism>
<evidence type="ECO:0000313" key="2">
    <source>
        <dbReference type="Proteomes" id="UP000807504"/>
    </source>
</evidence>
<comment type="caution">
    <text evidence="1">The sequence shown here is derived from an EMBL/GenBank/DDBJ whole genome shotgun (WGS) entry which is preliminary data.</text>
</comment>
<dbReference type="AlphaFoldDB" id="A0A8T0FYG4"/>
<evidence type="ECO:0000313" key="1">
    <source>
        <dbReference type="EMBL" id="KAF8795228.1"/>
    </source>
</evidence>
<gene>
    <name evidence="1" type="ORF">HNY73_003101</name>
</gene>
<dbReference type="EMBL" id="JABXBU010000002">
    <property type="protein sequence ID" value="KAF8795228.1"/>
    <property type="molecule type" value="Genomic_DNA"/>
</dbReference>